<evidence type="ECO:0000256" key="8">
    <source>
        <dbReference type="ARBA" id="ARBA00023136"/>
    </source>
</evidence>
<keyword evidence="9" id="KW-0046">Antibiotic resistance</keyword>
<feature type="transmembrane region" description="Helical" evidence="10">
    <location>
        <begin position="136"/>
        <end position="156"/>
    </location>
</feature>
<dbReference type="EMBL" id="DVNB01000104">
    <property type="protein sequence ID" value="HIU58169.1"/>
    <property type="molecule type" value="Genomic_DNA"/>
</dbReference>
<feature type="transmembrane region" description="Helical" evidence="10">
    <location>
        <begin position="396"/>
        <end position="417"/>
    </location>
</feature>
<keyword evidence="7 10" id="KW-1133">Transmembrane helix</keyword>
<dbReference type="AlphaFoldDB" id="A0A9D1MDH9"/>
<keyword evidence="5" id="KW-1003">Cell membrane</keyword>
<evidence type="ECO:0000256" key="4">
    <source>
        <dbReference type="ARBA" id="ARBA00022448"/>
    </source>
</evidence>
<dbReference type="InterPro" id="IPR002528">
    <property type="entry name" value="MATE_fam"/>
</dbReference>
<dbReference type="CDD" id="cd13143">
    <property type="entry name" value="MATE_MepA_like"/>
    <property type="match status" value="1"/>
</dbReference>
<evidence type="ECO:0000313" key="12">
    <source>
        <dbReference type="Proteomes" id="UP000824109"/>
    </source>
</evidence>
<accession>A0A9D1MDH9</accession>
<dbReference type="InterPro" id="IPR048279">
    <property type="entry name" value="MdtK-like"/>
</dbReference>
<dbReference type="Proteomes" id="UP000824109">
    <property type="component" value="Unassembled WGS sequence"/>
</dbReference>
<evidence type="ECO:0000313" key="11">
    <source>
        <dbReference type="EMBL" id="HIU58169.1"/>
    </source>
</evidence>
<keyword evidence="4" id="KW-0813">Transport</keyword>
<evidence type="ECO:0000256" key="3">
    <source>
        <dbReference type="ARBA" id="ARBA00022106"/>
    </source>
</evidence>
<organism evidence="11 12">
    <name type="scientific">Candidatus Ornithomonoglobus merdipullorum</name>
    <dbReference type="NCBI Taxonomy" id="2840895"/>
    <lineage>
        <taxon>Bacteria</taxon>
        <taxon>Bacillati</taxon>
        <taxon>Bacillota</taxon>
        <taxon>Clostridia</taxon>
        <taxon>Candidatus Ornithomonoglobus</taxon>
    </lineage>
</organism>
<evidence type="ECO:0000256" key="2">
    <source>
        <dbReference type="ARBA" id="ARBA00008417"/>
    </source>
</evidence>
<dbReference type="PANTHER" id="PTHR43823:SF3">
    <property type="entry name" value="MULTIDRUG EXPORT PROTEIN MEPA"/>
    <property type="match status" value="1"/>
</dbReference>
<dbReference type="InterPro" id="IPR051327">
    <property type="entry name" value="MATE_MepA_subfamily"/>
</dbReference>
<dbReference type="GO" id="GO:0046677">
    <property type="term" value="P:response to antibiotic"/>
    <property type="evidence" value="ECO:0007669"/>
    <property type="project" value="UniProtKB-KW"/>
</dbReference>
<feature type="transmembrane region" description="Helical" evidence="10">
    <location>
        <begin position="48"/>
        <end position="72"/>
    </location>
</feature>
<comment type="subcellular location">
    <subcellularLocation>
        <location evidence="1">Cell membrane</location>
        <topology evidence="1">Multi-pass membrane protein</topology>
    </subcellularLocation>
</comment>
<proteinExistence type="inferred from homology"/>
<name>A0A9D1MDH9_9FIRM</name>
<dbReference type="PIRSF" id="PIRSF006603">
    <property type="entry name" value="DinF"/>
    <property type="match status" value="1"/>
</dbReference>
<feature type="transmembrane region" description="Helical" evidence="10">
    <location>
        <begin position="423"/>
        <end position="441"/>
    </location>
</feature>
<dbReference type="GO" id="GO:0005886">
    <property type="term" value="C:plasma membrane"/>
    <property type="evidence" value="ECO:0007669"/>
    <property type="project" value="UniProtKB-SubCell"/>
</dbReference>
<dbReference type="GO" id="GO:0042910">
    <property type="term" value="F:xenobiotic transmembrane transporter activity"/>
    <property type="evidence" value="ECO:0007669"/>
    <property type="project" value="InterPro"/>
</dbReference>
<evidence type="ECO:0000256" key="10">
    <source>
        <dbReference type="SAM" id="Phobius"/>
    </source>
</evidence>
<feature type="transmembrane region" description="Helical" evidence="10">
    <location>
        <begin position="168"/>
        <end position="188"/>
    </location>
</feature>
<dbReference type="InterPro" id="IPR045070">
    <property type="entry name" value="MATE_MepA-like"/>
</dbReference>
<comment type="caution">
    <text evidence="11">The sequence shown here is derived from an EMBL/GenBank/DDBJ whole genome shotgun (WGS) entry which is preliminary data.</text>
</comment>
<keyword evidence="6 10" id="KW-0812">Transmembrane</keyword>
<evidence type="ECO:0000256" key="6">
    <source>
        <dbReference type="ARBA" id="ARBA00022692"/>
    </source>
</evidence>
<evidence type="ECO:0000256" key="1">
    <source>
        <dbReference type="ARBA" id="ARBA00004651"/>
    </source>
</evidence>
<comment type="similarity">
    <text evidence="2">Belongs to the multi antimicrobial extrusion (MATE) (TC 2.A.66.1) family. MepA subfamily.</text>
</comment>
<evidence type="ECO:0000256" key="9">
    <source>
        <dbReference type="ARBA" id="ARBA00023251"/>
    </source>
</evidence>
<feature type="transmembrane region" description="Helical" evidence="10">
    <location>
        <begin position="93"/>
        <end position="116"/>
    </location>
</feature>
<reference evidence="11" key="2">
    <citation type="journal article" date="2021" name="PeerJ">
        <title>Extensive microbial diversity within the chicken gut microbiome revealed by metagenomics and culture.</title>
        <authorList>
            <person name="Gilroy R."/>
            <person name="Ravi A."/>
            <person name="Getino M."/>
            <person name="Pursley I."/>
            <person name="Horton D.L."/>
            <person name="Alikhan N.F."/>
            <person name="Baker D."/>
            <person name="Gharbi K."/>
            <person name="Hall N."/>
            <person name="Watson M."/>
            <person name="Adriaenssens E.M."/>
            <person name="Foster-Nyarko E."/>
            <person name="Jarju S."/>
            <person name="Secka A."/>
            <person name="Antonio M."/>
            <person name="Oren A."/>
            <person name="Chaudhuri R.R."/>
            <person name="La Ragione R."/>
            <person name="Hildebrand F."/>
            <person name="Pallen M.J."/>
        </authorList>
    </citation>
    <scope>NUCLEOTIDE SEQUENCE</scope>
    <source>
        <strain evidence="11">USAMLcec3-3695</strain>
    </source>
</reference>
<reference evidence="11" key="1">
    <citation type="submission" date="2020-10" db="EMBL/GenBank/DDBJ databases">
        <authorList>
            <person name="Gilroy R."/>
        </authorList>
    </citation>
    <scope>NUCLEOTIDE SEQUENCE</scope>
    <source>
        <strain evidence="11">USAMLcec3-3695</strain>
    </source>
</reference>
<gene>
    <name evidence="11" type="ORF">IAA61_10245</name>
</gene>
<dbReference type="PANTHER" id="PTHR43823">
    <property type="entry name" value="SPORULATION PROTEIN YKVU"/>
    <property type="match status" value="1"/>
</dbReference>
<protein>
    <recommendedName>
        <fullName evidence="3">Multidrug export protein MepA</fullName>
    </recommendedName>
</protein>
<sequence>MNNDFSSGSVRRHIISQAIPLTIAQLVQILYNITDRVYIGHIPGSSGLALTGIGLIFPIVTLVTAFTTLFGMGGGSLCSIARGAGKRERAERIMTNTFIMICISAVILTAVCYIFKRPVLYALGASDATYGYADEYLSVYLIGTIFTMISVGMNWFINAQGFAKMGMVTVLCGAILNIVLDPLFIFVFDMGVRGAAVATVISQFASMAWVLLFLFGKKTDLRMRKEYIIPDVRIIKDIISLGIAGFIMNGTNCLVQVVCNVVLSGYGDIYIGIMTVINSIREIAQLPVSGVSNGAQPVLGYNYGANCPSRVKSGIKFSMFLGSALSVAFWILVMLFPKQFMMPFTSDTQMLEMGEHSMRIYYCAFFTMALQFGGQSTFTSLGMAKPAIFFSLFRKAILVVPLTFALPHLFGLGVNGVFAAEPISNVIGGTACFTTMMIIVWRKLTKMERKEQLCAGRNIYVSDSSM</sequence>
<dbReference type="Pfam" id="PF01554">
    <property type="entry name" value="MatE"/>
    <property type="match status" value="2"/>
</dbReference>
<dbReference type="GO" id="GO:0015297">
    <property type="term" value="F:antiporter activity"/>
    <property type="evidence" value="ECO:0007669"/>
    <property type="project" value="InterPro"/>
</dbReference>
<evidence type="ECO:0000256" key="5">
    <source>
        <dbReference type="ARBA" id="ARBA00022475"/>
    </source>
</evidence>
<feature type="transmembrane region" description="Helical" evidence="10">
    <location>
        <begin position="359"/>
        <end position="384"/>
    </location>
</feature>
<feature type="transmembrane region" description="Helical" evidence="10">
    <location>
        <begin position="317"/>
        <end position="336"/>
    </location>
</feature>
<feature type="transmembrane region" description="Helical" evidence="10">
    <location>
        <begin position="194"/>
        <end position="215"/>
    </location>
</feature>
<keyword evidence="8 10" id="KW-0472">Membrane</keyword>
<dbReference type="NCBIfam" id="TIGR00797">
    <property type="entry name" value="matE"/>
    <property type="match status" value="1"/>
</dbReference>
<evidence type="ECO:0000256" key="7">
    <source>
        <dbReference type="ARBA" id="ARBA00022989"/>
    </source>
</evidence>